<dbReference type="SUPFAM" id="SSF46894">
    <property type="entry name" value="C-terminal effector domain of the bipartite response regulators"/>
    <property type="match status" value="1"/>
</dbReference>
<reference evidence="11 12" key="1">
    <citation type="submission" date="2019-04" db="EMBL/GenBank/DDBJ databases">
        <title>Deinococcus metalilatus MA1002 mutant No.5.</title>
        <authorList>
            <person name="Park W."/>
            <person name="Park C."/>
        </authorList>
    </citation>
    <scope>NUCLEOTIDE SEQUENCE [LARGE SCALE GENOMIC DNA]</scope>
    <source>
        <strain evidence="11 12">MA1002-m5</strain>
    </source>
</reference>
<feature type="domain" description="OmpR/PhoB-type" evidence="10">
    <location>
        <begin position="146"/>
        <end position="244"/>
    </location>
</feature>
<keyword evidence="2" id="KW-0902">Two-component regulatory system</keyword>
<keyword evidence="5" id="KW-0804">Transcription</keyword>
<evidence type="ECO:0000256" key="1">
    <source>
        <dbReference type="ARBA" id="ARBA00022553"/>
    </source>
</evidence>
<protein>
    <submittedName>
        <fullName evidence="11">Response regulator transcription factor</fullName>
    </submittedName>
</protein>
<gene>
    <name evidence="11" type="ORF">FCS05_00875</name>
</gene>
<dbReference type="Gene3D" id="3.40.50.2300">
    <property type="match status" value="1"/>
</dbReference>
<dbReference type="SMART" id="SM00862">
    <property type="entry name" value="Trans_reg_C"/>
    <property type="match status" value="1"/>
</dbReference>
<keyword evidence="1 6" id="KW-0597">Phosphoprotein</keyword>
<dbReference type="GO" id="GO:0032993">
    <property type="term" value="C:protein-DNA complex"/>
    <property type="evidence" value="ECO:0007669"/>
    <property type="project" value="TreeGrafter"/>
</dbReference>
<accession>A0AAJ5JZU2</accession>
<dbReference type="InterPro" id="IPR001789">
    <property type="entry name" value="Sig_transdc_resp-reg_receiver"/>
</dbReference>
<dbReference type="GO" id="GO:0005829">
    <property type="term" value="C:cytosol"/>
    <property type="evidence" value="ECO:0007669"/>
    <property type="project" value="TreeGrafter"/>
</dbReference>
<dbReference type="InterPro" id="IPR001867">
    <property type="entry name" value="OmpR/PhoB-type_DNA-bd"/>
</dbReference>
<dbReference type="PANTHER" id="PTHR48111">
    <property type="entry name" value="REGULATOR OF RPOS"/>
    <property type="match status" value="1"/>
</dbReference>
<dbReference type="Gene3D" id="1.10.10.10">
    <property type="entry name" value="Winged helix-like DNA-binding domain superfamily/Winged helix DNA-binding domain"/>
    <property type="match status" value="1"/>
</dbReference>
<dbReference type="PANTHER" id="PTHR48111:SF4">
    <property type="entry name" value="DNA-BINDING DUAL TRANSCRIPTIONAL REGULATOR OMPR"/>
    <property type="match status" value="1"/>
</dbReference>
<dbReference type="Gene3D" id="6.10.250.690">
    <property type="match status" value="1"/>
</dbReference>
<dbReference type="GO" id="GO:0000976">
    <property type="term" value="F:transcription cis-regulatory region binding"/>
    <property type="evidence" value="ECO:0007669"/>
    <property type="project" value="TreeGrafter"/>
</dbReference>
<evidence type="ECO:0000256" key="4">
    <source>
        <dbReference type="ARBA" id="ARBA00023125"/>
    </source>
</evidence>
<evidence type="ECO:0000313" key="11">
    <source>
        <dbReference type="EMBL" id="TLK32049.1"/>
    </source>
</evidence>
<dbReference type="CDD" id="cd00383">
    <property type="entry name" value="trans_reg_C"/>
    <property type="match status" value="1"/>
</dbReference>
<dbReference type="GO" id="GO:0000156">
    <property type="term" value="F:phosphorelay response regulator activity"/>
    <property type="evidence" value="ECO:0007669"/>
    <property type="project" value="TreeGrafter"/>
</dbReference>
<dbReference type="Pfam" id="PF00486">
    <property type="entry name" value="Trans_reg_C"/>
    <property type="match status" value="1"/>
</dbReference>
<feature type="domain" description="Response regulatory" evidence="9">
    <location>
        <begin position="24"/>
        <end position="137"/>
    </location>
</feature>
<organism evidence="11 12">
    <name type="scientific">Deinococcus metallilatus</name>
    <dbReference type="NCBI Taxonomy" id="1211322"/>
    <lineage>
        <taxon>Bacteria</taxon>
        <taxon>Thermotogati</taxon>
        <taxon>Deinococcota</taxon>
        <taxon>Deinococci</taxon>
        <taxon>Deinococcales</taxon>
        <taxon>Deinococcaceae</taxon>
        <taxon>Deinococcus</taxon>
    </lineage>
</organism>
<comment type="caution">
    <text evidence="11">The sequence shown here is derived from an EMBL/GenBank/DDBJ whole genome shotgun (WGS) entry which is preliminary data.</text>
</comment>
<dbReference type="InterPro" id="IPR011006">
    <property type="entry name" value="CheY-like_superfamily"/>
</dbReference>
<dbReference type="FunFam" id="1.10.10.10:FF:000018">
    <property type="entry name" value="DNA-binding response regulator ResD"/>
    <property type="match status" value="1"/>
</dbReference>
<dbReference type="InterPro" id="IPR036388">
    <property type="entry name" value="WH-like_DNA-bd_sf"/>
</dbReference>
<feature type="DNA-binding region" description="OmpR/PhoB-type" evidence="7">
    <location>
        <begin position="146"/>
        <end position="244"/>
    </location>
</feature>
<evidence type="ECO:0000256" key="8">
    <source>
        <dbReference type="SAM" id="MobiDB-lite"/>
    </source>
</evidence>
<name>A0AAJ5JZU2_9DEIO</name>
<dbReference type="PROSITE" id="PS50110">
    <property type="entry name" value="RESPONSE_REGULATORY"/>
    <property type="match status" value="1"/>
</dbReference>
<evidence type="ECO:0000313" key="12">
    <source>
        <dbReference type="Proteomes" id="UP000308000"/>
    </source>
</evidence>
<dbReference type="GO" id="GO:0006355">
    <property type="term" value="P:regulation of DNA-templated transcription"/>
    <property type="evidence" value="ECO:0007669"/>
    <property type="project" value="InterPro"/>
</dbReference>
<dbReference type="SMART" id="SM00448">
    <property type="entry name" value="REC"/>
    <property type="match status" value="1"/>
</dbReference>
<evidence type="ECO:0000259" key="10">
    <source>
        <dbReference type="PROSITE" id="PS51755"/>
    </source>
</evidence>
<dbReference type="Pfam" id="PF00072">
    <property type="entry name" value="Response_reg"/>
    <property type="match status" value="1"/>
</dbReference>
<dbReference type="SUPFAM" id="SSF52172">
    <property type="entry name" value="CheY-like"/>
    <property type="match status" value="1"/>
</dbReference>
<feature type="region of interest" description="Disordered" evidence="8">
    <location>
        <begin position="1"/>
        <end position="21"/>
    </location>
</feature>
<dbReference type="FunFam" id="3.40.50.2300:FF:000001">
    <property type="entry name" value="DNA-binding response regulator PhoB"/>
    <property type="match status" value="1"/>
</dbReference>
<sequence>MTESSYDRGTPSSPPSAREPGMKTVLIVEDNAGVRDMVREYLEEHGYRVRVAGSGQEGLLEARHARPDLVLLDVMMPRMDGLEFLRRFRATELAPVIFLTARDTELDKVLGLELGADDYVTKPFSMAELLARVRAHLRRGSEKSPATVLRAGALELDPAARTFLVRGRRVDLTRSEFELMSAFLRAPGRVFTRLELLEQVQEEALGSERTIDVHMRNLRAKIEEAPGKPRLIETVFGVGYRLNPDLDT</sequence>
<evidence type="ECO:0000259" key="9">
    <source>
        <dbReference type="PROSITE" id="PS50110"/>
    </source>
</evidence>
<dbReference type="InterPro" id="IPR016032">
    <property type="entry name" value="Sig_transdc_resp-reg_C-effctor"/>
</dbReference>
<dbReference type="InterPro" id="IPR039420">
    <property type="entry name" value="WalR-like"/>
</dbReference>
<evidence type="ECO:0000256" key="5">
    <source>
        <dbReference type="ARBA" id="ARBA00023163"/>
    </source>
</evidence>
<dbReference type="AlphaFoldDB" id="A0AAJ5JZU2"/>
<feature type="modified residue" description="4-aspartylphosphate" evidence="6">
    <location>
        <position position="73"/>
    </location>
</feature>
<dbReference type="Proteomes" id="UP000308000">
    <property type="component" value="Unassembled WGS sequence"/>
</dbReference>
<evidence type="ECO:0000256" key="6">
    <source>
        <dbReference type="PROSITE-ProRule" id="PRU00169"/>
    </source>
</evidence>
<evidence type="ECO:0000256" key="7">
    <source>
        <dbReference type="PROSITE-ProRule" id="PRU01091"/>
    </source>
</evidence>
<evidence type="ECO:0000256" key="3">
    <source>
        <dbReference type="ARBA" id="ARBA00023015"/>
    </source>
</evidence>
<keyword evidence="4 7" id="KW-0238">DNA-binding</keyword>
<dbReference type="EMBL" id="VBRC01000001">
    <property type="protein sequence ID" value="TLK32049.1"/>
    <property type="molecule type" value="Genomic_DNA"/>
</dbReference>
<dbReference type="PROSITE" id="PS51755">
    <property type="entry name" value="OMPR_PHOB"/>
    <property type="match status" value="1"/>
</dbReference>
<proteinExistence type="predicted"/>
<keyword evidence="3" id="KW-0805">Transcription regulation</keyword>
<dbReference type="CDD" id="cd17574">
    <property type="entry name" value="REC_OmpR"/>
    <property type="match status" value="1"/>
</dbReference>
<evidence type="ECO:0000256" key="2">
    <source>
        <dbReference type="ARBA" id="ARBA00023012"/>
    </source>
</evidence>